<feature type="transmembrane region" description="Helical" evidence="8">
    <location>
        <begin position="179"/>
        <end position="204"/>
    </location>
</feature>
<comment type="caution">
    <text evidence="10">The sequence shown here is derived from an EMBL/GenBank/DDBJ whole genome shotgun (WGS) entry which is preliminary data.</text>
</comment>
<keyword evidence="4 8" id="KW-0812">Transmembrane</keyword>
<evidence type="ECO:0000256" key="1">
    <source>
        <dbReference type="ARBA" id="ARBA00004141"/>
    </source>
</evidence>
<dbReference type="InterPro" id="IPR003148">
    <property type="entry name" value="RCK_N"/>
</dbReference>
<sequence length="579" mass="61274">MLAFILGAIAHRFRLPPLVGYLVAGILVGPYTPGFVADQNLAPELAEIGVILLMFGVGLHFSLKDLLSVRVIAVPGAIVQIAFATLLGWGMGHLMGWSTGGSLVFGLALSVASTVVLLKALQERRMVETAKGRIAVGWLIVEDLAMVLALVLIPAVASVGNGERLVDPLAVALVQMSGWDIGIGGLIALTLLKVALFVAVMLVFGRKVIPAILHRIAHTGSRELFRLGVLAIALGVAFGASQLFGVSLALGAFFAGMVLSESELSHSAARESLPLRDAFSVLFFVSVGMLFDPTILLREPLAILATVFIIVIGKSAAAFLIVILFRKGVSTALTISASLAQIGEFSFILAELGVGLKLLPEEGRDFILAGAIISIVLNPLMFYLTDRLRPRFEDVAARRMARKTPQTESVKPTDAAEQTADEEEDTRTPVPHDGHCVLVGYGRVGRIVAANLKTAKIPFVVIEESDRLVSDLHAEGIDAIAGHAASAGLLSLANIGRARSLVVAIPDAFEAGNIVESAKKMNGRLLVIARAHSDAEVEHLTNLGADTVIMGEREVANGMLKRLDQILHSEMAEPGPVAA</sequence>
<evidence type="ECO:0000256" key="2">
    <source>
        <dbReference type="ARBA" id="ARBA00005551"/>
    </source>
</evidence>
<feature type="transmembrane region" description="Helical" evidence="8">
    <location>
        <begin position="303"/>
        <end position="325"/>
    </location>
</feature>
<dbReference type="Gene3D" id="3.40.50.720">
    <property type="entry name" value="NAD(P)-binding Rossmann-like Domain"/>
    <property type="match status" value="1"/>
</dbReference>
<keyword evidence="3" id="KW-0813">Transport</keyword>
<reference evidence="10 11" key="1">
    <citation type="submission" date="2024-06" db="EMBL/GenBank/DDBJ databases">
        <title>Genomic Encyclopedia of Type Strains, Phase IV (KMG-IV): sequencing the most valuable type-strain genomes for metagenomic binning, comparative biology and taxonomic classification.</title>
        <authorList>
            <person name="Goeker M."/>
        </authorList>
    </citation>
    <scope>NUCLEOTIDE SEQUENCE [LARGE SCALE GENOMIC DNA]</scope>
    <source>
        <strain evidence="10 11">DSM 29780</strain>
    </source>
</reference>
<dbReference type="NCBIfam" id="NF007950">
    <property type="entry name" value="PRK10669.1"/>
    <property type="match status" value="1"/>
</dbReference>
<comment type="similarity">
    <text evidence="2">Belongs to the monovalent cation:proton antiporter 2 (CPA2) transporter (TC 2.A.37) family.</text>
</comment>
<dbReference type="InterPro" id="IPR038770">
    <property type="entry name" value="Na+/solute_symporter_sf"/>
</dbReference>
<evidence type="ECO:0000256" key="7">
    <source>
        <dbReference type="SAM" id="MobiDB-lite"/>
    </source>
</evidence>
<feature type="transmembrane region" description="Helical" evidence="8">
    <location>
        <begin position="70"/>
        <end position="91"/>
    </location>
</feature>
<evidence type="ECO:0000256" key="4">
    <source>
        <dbReference type="ARBA" id="ARBA00022692"/>
    </source>
</evidence>
<accession>A0ABV2IXI8</accession>
<evidence type="ECO:0000256" key="8">
    <source>
        <dbReference type="SAM" id="Phobius"/>
    </source>
</evidence>
<feature type="transmembrane region" description="Helical" evidence="8">
    <location>
        <begin position="225"/>
        <end position="258"/>
    </location>
</feature>
<feature type="transmembrane region" description="Helical" evidence="8">
    <location>
        <begin position="45"/>
        <end position="63"/>
    </location>
</feature>
<organism evidence="10 11">
    <name type="scientific">Rhizobium aquaticum</name>
    <dbReference type="NCBI Taxonomy" id="1549636"/>
    <lineage>
        <taxon>Bacteria</taxon>
        <taxon>Pseudomonadati</taxon>
        <taxon>Pseudomonadota</taxon>
        <taxon>Alphaproteobacteria</taxon>
        <taxon>Hyphomicrobiales</taxon>
        <taxon>Rhizobiaceae</taxon>
        <taxon>Rhizobium/Agrobacterium group</taxon>
        <taxon>Rhizobium</taxon>
    </lineage>
</organism>
<keyword evidence="6 8" id="KW-0472">Membrane</keyword>
<feature type="region of interest" description="Disordered" evidence="7">
    <location>
        <begin position="399"/>
        <end position="431"/>
    </location>
</feature>
<evidence type="ECO:0000256" key="3">
    <source>
        <dbReference type="ARBA" id="ARBA00022448"/>
    </source>
</evidence>
<protein>
    <submittedName>
        <fullName evidence="10">CPA2 family monovalent cation:H+ antiporter-2</fullName>
    </submittedName>
</protein>
<dbReference type="EMBL" id="JBEPMB010000001">
    <property type="protein sequence ID" value="MET3612821.1"/>
    <property type="molecule type" value="Genomic_DNA"/>
</dbReference>
<dbReference type="InterPro" id="IPR006153">
    <property type="entry name" value="Cation/H_exchanger_TM"/>
</dbReference>
<name>A0ABV2IXI8_9HYPH</name>
<feature type="transmembrane region" description="Helical" evidence="8">
    <location>
        <begin position="134"/>
        <end position="159"/>
    </location>
</feature>
<feature type="transmembrane region" description="Helical" evidence="8">
    <location>
        <begin position="331"/>
        <end position="354"/>
    </location>
</feature>
<feature type="transmembrane region" description="Helical" evidence="8">
    <location>
        <begin position="366"/>
        <end position="384"/>
    </location>
</feature>
<dbReference type="SUPFAM" id="SSF51735">
    <property type="entry name" value="NAD(P)-binding Rossmann-fold domains"/>
    <property type="match status" value="1"/>
</dbReference>
<feature type="transmembrane region" description="Helical" evidence="8">
    <location>
        <begin position="12"/>
        <end position="33"/>
    </location>
</feature>
<dbReference type="Gene3D" id="1.20.1530.20">
    <property type="match status" value="1"/>
</dbReference>
<keyword evidence="11" id="KW-1185">Reference proteome</keyword>
<evidence type="ECO:0000259" key="9">
    <source>
        <dbReference type="PROSITE" id="PS51201"/>
    </source>
</evidence>
<dbReference type="PANTHER" id="PTHR42751:SF1">
    <property type="entry name" value="CATION_PROTON ANTIPORTER YBAL-RELATED"/>
    <property type="match status" value="1"/>
</dbReference>
<comment type="subcellular location">
    <subcellularLocation>
        <location evidence="1">Membrane</location>
        <topology evidence="1">Multi-pass membrane protein</topology>
    </subcellularLocation>
</comment>
<evidence type="ECO:0000256" key="6">
    <source>
        <dbReference type="ARBA" id="ARBA00023136"/>
    </source>
</evidence>
<dbReference type="PROSITE" id="PS51201">
    <property type="entry name" value="RCK_N"/>
    <property type="match status" value="1"/>
</dbReference>
<feature type="domain" description="RCK N-terminal" evidence="9">
    <location>
        <begin position="433"/>
        <end position="550"/>
    </location>
</feature>
<keyword evidence="5 8" id="KW-1133">Transmembrane helix</keyword>
<dbReference type="Pfam" id="PF00999">
    <property type="entry name" value="Na_H_Exchanger"/>
    <property type="match status" value="1"/>
</dbReference>
<dbReference type="InterPro" id="IPR036291">
    <property type="entry name" value="NAD(P)-bd_dom_sf"/>
</dbReference>
<evidence type="ECO:0000256" key="5">
    <source>
        <dbReference type="ARBA" id="ARBA00022989"/>
    </source>
</evidence>
<feature type="transmembrane region" description="Helical" evidence="8">
    <location>
        <begin position="103"/>
        <end position="122"/>
    </location>
</feature>
<dbReference type="Proteomes" id="UP001549047">
    <property type="component" value="Unassembled WGS sequence"/>
</dbReference>
<dbReference type="Pfam" id="PF02254">
    <property type="entry name" value="TrkA_N"/>
    <property type="match status" value="1"/>
</dbReference>
<evidence type="ECO:0000313" key="10">
    <source>
        <dbReference type="EMBL" id="MET3612821.1"/>
    </source>
</evidence>
<dbReference type="PANTHER" id="PTHR42751">
    <property type="entry name" value="SODIUM/HYDROGEN EXCHANGER FAMILY/TRKA DOMAIN PROTEIN"/>
    <property type="match status" value="1"/>
</dbReference>
<proteinExistence type="inferred from homology"/>
<gene>
    <name evidence="10" type="ORF">ABID16_001126</name>
</gene>
<evidence type="ECO:0000313" key="11">
    <source>
        <dbReference type="Proteomes" id="UP001549047"/>
    </source>
</evidence>